<proteinExistence type="predicted"/>
<sequence length="128" mass="13900">MSLFFFLMLAIGSISLVEARDDDWVDPIAESASVSELINLFDFSLVHWGQVSNLIVTWIGMVFILAFSSSLDVVAIEIGMGSKLIIKHDLETAGWSTVVNGLLGGPTSSHRPFSSIEPRSTRESLASV</sequence>
<dbReference type="Proteomes" id="UP000693981">
    <property type="component" value="Unassembled WGS sequence"/>
</dbReference>
<keyword evidence="3" id="KW-0732">Signal</keyword>
<evidence type="ECO:0000256" key="3">
    <source>
        <dbReference type="SAM" id="SignalP"/>
    </source>
</evidence>
<gene>
    <name evidence="4" type="ORF">PHYBOEH_006746</name>
</gene>
<feature type="signal peptide" evidence="3">
    <location>
        <begin position="1"/>
        <end position="19"/>
    </location>
</feature>
<evidence type="ECO:0000313" key="4">
    <source>
        <dbReference type="EMBL" id="KAG7391346.1"/>
    </source>
</evidence>
<dbReference type="InterPro" id="IPR052706">
    <property type="entry name" value="Membrane-Transporter-like"/>
</dbReference>
<comment type="caution">
    <text evidence="4">The sequence shown here is derived from an EMBL/GenBank/DDBJ whole genome shotgun (WGS) entry which is preliminary data.</text>
</comment>
<feature type="transmembrane region" description="Helical" evidence="2">
    <location>
        <begin position="55"/>
        <end position="78"/>
    </location>
</feature>
<dbReference type="EMBL" id="JAGDFL010000360">
    <property type="protein sequence ID" value="KAG7391346.1"/>
    <property type="molecule type" value="Genomic_DNA"/>
</dbReference>
<dbReference type="PANTHER" id="PTHR43310:SF2">
    <property type="entry name" value="SLC26A_SULP TRANSPORTER DOMAIN-CONTAINING PROTEIN"/>
    <property type="match status" value="1"/>
</dbReference>
<evidence type="ECO:0000256" key="1">
    <source>
        <dbReference type="SAM" id="MobiDB-lite"/>
    </source>
</evidence>
<keyword evidence="2" id="KW-1133">Transmembrane helix</keyword>
<dbReference type="PANTHER" id="PTHR43310">
    <property type="entry name" value="SULFATE TRANSPORTER YBAR-RELATED"/>
    <property type="match status" value="1"/>
</dbReference>
<feature type="region of interest" description="Disordered" evidence="1">
    <location>
        <begin position="109"/>
        <end position="128"/>
    </location>
</feature>
<keyword evidence="2" id="KW-0472">Membrane</keyword>
<keyword evidence="5" id="KW-1185">Reference proteome</keyword>
<name>A0A8T1WD86_9STRA</name>
<reference evidence="4" key="1">
    <citation type="submission" date="2021-02" db="EMBL/GenBank/DDBJ databases">
        <authorList>
            <person name="Palmer J.M."/>
        </authorList>
    </citation>
    <scope>NUCLEOTIDE SEQUENCE</scope>
    <source>
        <strain evidence="4">SCRP23</strain>
    </source>
</reference>
<evidence type="ECO:0000313" key="5">
    <source>
        <dbReference type="Proteomes" id="UP000693981"/>
    </source>
</evidence>
<keyword evidence="2" id="KW-0812">Transmembrane</keyword>
<evidence type="ECO:0000256" key="2">
    <source>
        <dbReference type="SAM" id="Phobius"/>
    </source>
</evidence>
<dbReference type="AlphaFoldDB" id="A0A8T1WD86"/>
<protein>
    <submittedName>
        <fullName evidence="4">Uncharacterized protein</fullName>
    </submittedName>
</protein>
<feature type="chain" id="PRO_5035908927" evidence="3">
    <location>
        <begin position="20"/>
        <end position="128"/>
    </location>
</feature>
<dbReference type="OrthoDB" id="124615at2759"/>
<accession>A0A8T1WD86</accession>
<organism evidence="4 5">
    <name type="scientific">Phytophthora boehmeriae</name>
    <dbReference type="NCBI Taxonomy" id="109152"/>
    <lineage>
        <taxon>Eukaryota</taxon>
        <taxon>Sar</taxon>
        <taxon>Stramenopiles</taxon>
        <taxon>Oomycota</taxon>
        <taxon>Peronosporomycetes</taxon>
        <taxon>Peronosporales</taxon>
        <taxon>Peronosporaceae</taxon>
        <taxon>Phytophthora</taxon>
    </lineage>
</organism>